<dbReference type="Pfam" id="PF07690">
    <property type="entry name" value="MFS_1"/>
    <property type="match status" value="2"/>
</dbReference>
<dbReference type="PROSITE" id="PS50850">
    <property type="entry name" value="MFS"/>
    <property type="match status" value="1"/>
</dbReference>
<proteinExistence type="inferred from homology"/>
<keyword evidence="3" id="KW-0813">Transport</keyword>
<feature type="transmembrane region" description="Helical" evidence="7">
    <location>
        <begin position="40"/>
        <end position="59"/>
    </location>
</feature>
<feature type="transmembrane region" description="Helical" evidence="7">
    <location>
        <begin position="368"/>
        <end position="386"/>
    </location>
</feature>
<feature type="transmembrane region" description="Helical" evidence="7">
    <location>
        <begin position="71"/>
        <end position="93"/>
    </location>
</feature>
<dbReference type="KEGG" id="bpro:PMF13cell1_05300"/>
<dbReference type="GO" id="GO:0005886">
    <property type="term" value="C:plasma membrane"/>
    <property type="evidence" value="ECO:0007669"/>
    <property type="project" value="UniProtKB-SubCell"/>
</dbReference>
<dbReference type="InterPro" id="IPR020846">
    <property type="entry name" value="MFS_dom"/>
</dbReference>
<evidence type="ECO:0000259" key="8">
    <source>
        <dbReference type="PROSITE" id="PS50850"/>
    </source>
</evidence>
<accession>A0A4P6M3J8</accession>
<evidence type="ECO:0000256" key="3">
    <source>
        <dbReference type="ARBA" id="ARBA00022448"/>
    </source>
</evidence>
<evidence type="ECO:0000313" key="10">
    <source>
        <dbReference type="Proteomes" id="UP000289794"/>
    </source>
</evidence>
<dbReference type="InterPro" id="IPR011701">
    <property type="entry name" value="MFS"/>
</dbReference>
<keyword evidence="6 7" id="KW-0472">Membrane</keyword>
<feature type="domain" description="Major facilitator superfamily (MFS) profile" evidence="8">
    <location>
        <begin position="5"/>
        <end position="390"/>
    </location>
</feature>
<feature type="transmembrane region" description="Helical" evidence="7">
    <location>
        <begin position="99"/>
        <end position="119"/>
    </location>
</feature>
<dbReference type="Proteomes" id="UP000289794">
    <property type="component" value="Chromosome"/>
</dbReference>
<evidence type="ECO:0000256" key="1">
    <source>
        <dbReference type="ARBA" id="ARBA00004651"/>
    </source>
</evidence>
<dbReference type="InterPro" id="IPR051788">
    <property type="entry name" value="MFS_Transporter"/>
</dbReference>
<evidence type="ECO:0000313" key="9">
    <source>
        <dbReference type="EMBL" id="QBE99714.1"/>
    </source>
</evidence>
<evidence type="ECO:0000256" key="6">
    <source>
        <dbReference type="ARBA" id="ARBA00023136"/>
    </source>
</evidence>
<evidence type="ECO:0000256" key="4">
    <source>
        <dbReference type="ARBA" id="ARBA00022692"/>
    </source>
</evidence>
<protein>
    <submittedName>
        <fullName evidence="9">Inner membrane protein YbjJ</fullName>
    </submittedName>
</protein>
<evidence type="ECO:0000256" key="7">
    <source>
        <dbReference type="SAM" id="Phobius"/>
    </source>
</evidence>
<gene>
    <name evidence="9" type="primary">ybjJ</name>
    <name evidence="9" type="ORF">PMF13cell1_05300</name>
</gene>
<feature type="transmembrane region" description="Helical" evidence="7">
    <location>
        <begin position="219"/>
        <end position="238"/>
    </location>
</feature>
<dbReference type="SUPFAM" id="SSF103473">
    <property type="entry name" value="MFS general substrate transporter"/>
    <property type="match status" value="1"/>
</dbReference>
<dbReference type="GO" id="GO:0022857">
    <property type="term" value="F:transmembrane transporter activity"/>
    <property type="evidence" value="ECO:0007669"/>
    <property type="project" value="InterPro"/>
</dbReference>
<evidence type="ECO:0000256" key="5">
    <source>
        <dbReference type="ARBA" id="ARBA00022989"/>
    </source>
</evidence>
<name>A0A4P6M3J8_9FIRM</name>
<comment type="similarity">
    <text evidence="2">Belongs to the major facilitator superfamily.</text>
</comment>
<organism evidence="9 10">
    <name type="scientific">Blautia producta</name>
    <dbReference type="NCBI Taxonomy" id="33035"/>
    <lineage>
        <taxon>Bacteria</taxon>
        <taxon>Bacillati</taxon>
        <taxon>Bacillota</taxon>
        <taxon>Clostridia</taxon>
        <taxon>Lachnospirales</taxon>
        <taxon>Lachnospiraceae</taxon>
        <taxon>Blautia</taxon>
    </lineage>
</organism>
<feature type="transmembrane region" description="Helical" evidence="7">
    <location>
        <begin position="341"/>
        <end position="361"/>
    </location>
</feature>
<dbReference type="InterPro" id="IPR036259">
    <property type="entry name" value="MFS_trans_sf"/>
</dbReference>
<dbReference type="RefSeq" id="WP_130182698.1">
    <property type="nucleotide sequence ID" value="NZ_CP035945.1"/>
</dbReference>
<dbReference type="AlphaFoldDB" id="A0A4P6M3J8"/>
<sequence>MASLLLIIIYLAFISLGLPDSLLGSAWPSMYQELGASVSWAGMITMIIAAGTIVSSLASDYLTRRLGAGKVTAISVGMTAVALFGFSISNSFWLLCLWAVPYGLGAGSVDAALNNFVALHYPARHMSWLHCMWGLGASIGPVVMGWAVTGGLKWNGGYLTISVMQVALTAVLIFSLPLWRKMQKSHAGKTENGSETSEKIPGRHYTLPQLVRLRGVKEVLICFFCYCALESTAGIWAASYCTLYHGISPERAARWASLFYMGITAGRFVCGFITMKVNDRNMIRLGQVVTAVGIVCILLPVGGTVLFAGLILVGCGCAPIYPSIIHETPANFGADLSQSVIGVQMAAAYVGTCLVPPLFGLIAQYINIGLYPAFMAVILVLMVIMSEKLHIAVGQKNAGFCTVEEN</sequence>
<reference evidence="9 10" key="1">
    <citation type="submission" date="2019-01" db="EMBL/GenBank/DDBJ databases">
        <title>PMF-metabolizing Aryl O-demethylase.</title>
        <authorList>
            <person name="Kim M."/>
        </authorList>
    </citation>
    <scope>NUCLEOTIDE SEQUENCE [LARGE SCALE GENOMIC DNA]</scope>
    <source>
        <strain evidence="9 10">PMF1</strain>
    </source>
</reference>
<comment type="subcellular location">
    <subcellularLocation>
        <location evidence="1">Cell membrane</location>
        <topology evidence="1">Multi-pass membrane protein</topology>
    </subcellularLocation>
</comment>
<keyword evidence="5 7" id="KW-1133">Transmembrane helix</keyword>
<dbReference type="EMBL" id="CP035945">
    <property type="protein sequence ID" value="QBE99714.1"/>
    <property type="molecule type" value="Genomic_DNA"/>
</dbReference>
<feature type="transmembrane region" description="Helical" evidence="7">
    <location>
        <begin position="258"/>
        <end position="277"/>
    </location>
</feature>
<feature type="transmembrane region" description="Helical" evidence="7">
    <location>
        <begin position="131"/>
        <end position="152"/>
    </location>
</feature>
<dbReference type="Gene3D" id="1.20.1250.20">
    <property type="entry name" value="MFS general substrate transporter like domains"/>
    <property type="match status" value="1"/>
</dbReference>
<dbReference type="PANTHER" id="PTHR23514">
    <property type="entry name" value="BYPASS OF STOP CODON PROTEIN 6"/>
    <property type="match status" value="1"/>
</dbReference>
<dbReference type="PANTHER" id="PTHR23514:SF3">
    <property type="entry name" value="BYPASS OF STOP CODON PROTEIN 6"/>
    <property type="match status" value="1"/>
</dbReference>
<feature type="transmembrane region" description="Helical" evidence="7">
    <location>
        <begin position="289"/>
        <end position="321"/>
    </location>
</feature>
<feature type="transmembrane region" description="Helical" evidence="7">
    <location>
        <begin position="158"/>
        <end position="179"/>
    </location>
</feature>
<keyword evidence="4 7" id="KW-0812">Transmembrane</keyword>
<evidence type="ECO:0000256" key="2">
    <source>
        <dbReference type="ARBA" id="ARBA00008335"/>
    </source>
</evidence>